<dbReference type="InterPro" id="IPR000719">
    <property type="entry name" value="Prot_kinase_dom"/>
</dbReference>
<evidence type="ECO:0000313" key="17">
    <source>
        <dbReference type="Proteomes" id="UP000797356"/>
    </source>
</evidence>
<feature type="compositionally biased region" description="Low complexity" evidence="13">
    <location>
        <begin position="67"/>
        <end position="80"/>
    </location>
</feature>
<dbReference type="GO" id="GO:0005524">
    <property type="term" value="F:ATP binding"/>
    <property type="evidence" value="ECO:0007669"/>
    <property type="project" value="UniProtKB-UniRule"/>
</dbReference>
<evidence type="ECO:0000256" key="1">
    <source>
        <dbReference type="ARBA" id="ARBA00004162"/>
    </source>
</evidence>
<evidence type="ECO:0000256" key="3">
    <source>
        <dbReference type="ARBA" id="ARBA00022527"/>
    </source>
</evidence>
<gene>
    <name evidence="16" type="ORF">COCNU_06G007310</name>
</gene>
<feature type="compositionally biased region" description="Low complexity" evidence="13">
    <location>
        <begin position="206"/>
        <end position="215"/>
    </location>
</feature>
<comment type="caution">
    <text evidence="16">The sequence shown here is derived from an EMBL/GenBank/DDBJ whole genome shotgun (WGS) entry which is preliminary data.</text>
</comment>
<evidence type="ECO:0000256" key="4">
    <source>
        <dbReference type="ARBA" id="ARBA00022679"/>
    </source>
</evidence>
<evidence type="ECO:0000256" key="11">
    <source>
        <dbReference type="ARBA" id="ARBA00048679"/>
    </source>
</evidence>
<evidence type="ECO:0000313" key="16">
    <source>
        <dbReference type="EMBL" id="KAG1346902.1"/>
    </source>
</evidence>
<reference evidence="16" key="2">
    <citation type="submission" date="2019-07" db="EMBL/GenBank/DDBJ databases">
        <authorList>
            <person name="Yang Y."/>
            <person name="Bocs S."/>
            <person name="Baudouin L."/>
        </authorList>
    </citation>
    <scope>NUCLEOTIDE SEQUENCE</scope>
    <source>
        <tissue evidence="16">Spear leaf of Hainan Tall coconut</tissue>
    </source>
</reference>
<dbReference type="InterPro" id="IPR017441">
    <property type="entry name" value="Protein_kinase_ATP_BS"/>
</dbReference>
<protein>
    <recommendedName>
        <fullName evidence="2">non-specific serine/threonine protein kinase</fullName>
        <ecNumber evidence="2">2.7.11.1</ecNumber>
    </recommendedName>
</protein>
<sequence>MSGSSSQSNSSPISSNSGGSSLAAQNASPPLESNSPPPSVLPPPDSESLPPSSAPPIAPKVPPPSNSTPSAPAPNSIGSNSPPPNQSTTVPPPKIAASPPPLSSSAPPPSSPLHGPTSPPPESSPPPNLPPESKAPPPPRVVIPPAPKTPQGSPPSRPPPRGPPGPSTPDTSPPTEIMSPKKPSPSTPPDAKQVNNAAHRAPPSSPTTSSSPPTPSVIASGTGIAIGISAAVLVVALVAMLFVILRKKKKKRGIHGFVGHYKPTPDGYYHAPGDAGGLAAHKGIYHASNSPPSPTTGKSYGAYMGHGYHAGPQEPAGSRPWFTYEELTDVTNGFSRQNIIGEGGFGCVYKGNLPDGRQVAVKQLKARPLLVHVLETGGCGELVDPRLENNFAKSEMLKMIEAAAACVRHSATKRPRMVQVLRALDSEGNLVDLSNGVKFGQSTVYDSAQYSTDIEKFRKMAFKSDIYGSSYDHSGESED</sequence>
<name>A0A8K0IBP0_COCNU</name>
<keyword evidence="6 12" id="KW-0547">Nucleotide-binding</keyword>
<keyword evidence="3" id="KW-0723">Serine/threonine-protein kinase</keyword>
<keyword evidence="17" id="KW-1185">Reference proteome</keyword>
<keyword evidence="9 14" id="KW-0472">Membrane</keyword>
<evidence type="ECO:0000256" key="2">
    <source>
        <dbReference type="ARBA" id="ARBA00012513"/>
    </source>
</evidence>
<feature type="transmembrane region" description="Helical" evidence="14">
    <location>
        <begin position="217"/>
        <end position="245"/>
    </location>
</feature>
<proteinExistence type="predicted"/>
<feature type="domain" description="Protein kinase" evidence="15">
    <location>
        <begin position="334"/>
        <end position="479"/>
    </location>
</feature>
<evidence type="ECO:0000256" key="8">
    <source>
        <dbReference type="ARBA" id="ARBA00022989"/>
    </source>
</evidence>
<evidence type="ECO:0000256" key="13">
    <source>
        <dbReference type="SAM" id="MobiDB-lite"/>
    </source>
</evidence>
<dbReference type="AlphaFoldDB" id="A0A8K0IBP0"/>
<evidence type="ECO:0000256" key="12">
    <source>
        <dbReference type="PROSITE-ProRule" id="PRU10141"/>
    </source>
</evidence>
<feature type="compositionally biased region" description="Pro residues" evidence="13">
    <location>
        <begin position="81"/>
        <end position="167"/>
    </location>
</feature>
<feature type="compositionally biased region" description="Pro residues" evidence="13">
    <location>
        <begin position="52"/>
        <end position="66"/>
    </location>
</feature>
<evidence type="ECO:0000256" key="6">
    <source>
        <dbReference type="ARBA" id="ARBA00022741"/>
    </source>
</evidence>
<comment type="subcellular location">
    <subcellularLocation>
        <location evidence="1">Cell membrane</location>
        <topology evidence="1">Single-pass membrane protein</topology>
    </subcellularLocation>
</comment>
<keyword evidence="8 14" id="KW-1133">Transmembrane helix</keyword>
<evidence type="ECO:0000256" key="5">
    <source>
        <dbReference type="ARBA" id="ARBA00022692"/>
    </source>
</evidence>
<evidence type="ECO:0000256" key="10">
    <source>
        <dbReference type="ARBA" id="ARBA00047899"/>
    </source>
</evidence>
<accession>A0A8K0IBP0</accession>
<dbReference type="SUPFAM" id="SSF56112">
    <property type="entry name" value="Protein kinase-like (PK-like)"/>
    <property type="match status" value="1"/>
</dbReference>
<dbReference type="GO" id="GO:0004674">
    <property type="term" value="F:protein serine/threonine kinase activity"/>
    <property type="evidence" value="ECO:0007669"/>
    <property type="project" value="UniProtKB-KW"/>
</dbReference>
<keyword evidence="5 14" id="KW-0812">Transmembrane</keyword>
<evidence type="ECO:0000256" key="7">
    <source>
        <dbReference type="ARBA" id="ARBA00022840"/>
    </source>
</evidence>
<feature type="compositionally biased region" description="Pro residues" evidence="13">
    <location>
        <begin position="35"/>
        <end position="45"/>
    </location>
</feature>
<dbReference type="EC" id="2.7.11.1" evidence="2"/>
<evidence type="ECO:0000259" key="15">
    <source>
        <dbReference type="PROSITE" id="PS50011"/>
    </source>
</evidence>
<evidence type="ECO:0000256" key="14">
    <source>
        <dbReference type="SAM" id="Phobius"/>
    </source>
</evidence>
<feature type="region of interest" description="Disordered" evidence="13">
    <location>
        <begin position="1"/>
        <end position="215"/>
    </location>
</feature>
<dbReference type="PROSITE" id="PS00107">
    <property type="entry name" value="PROTEIN_KINASE_ATP"/>
    <property type="match status" value="1"/>
</dbReference>
<reference evidence="16" key="1">
    <citation type="journal article" date="2017" name="Gigascience">
        <title>The genome draft of coconut (Cocos nucifera).</title>
        <authorList>
            <person name="Xiao Y."/>
            <person name="Xu P."/>
            <person name="Fan H."/>
            <person name="Baudouin L."/>
            <person name="Xia W."/>
            <person name="Bocs S."/>
            <person name="Xu J."/>
            <person name="Li Q."/>
            <person name="Guo A."/>
            <person name="Zhou L."/>
            <person name="Li J."/>
            <person name="Wu Y."/>
            <person name="Ma Z."/>
            <person name="Armero A."/>
            <person name="Issali A.E."/>
            <person name="Liu N."/>
            <person name="Peng M."/>
            <person name="Yang Y."/>
        </authorList>
    </citation>
    <scope>NUCLEOTIDE SEQUENCE</scope>
    <source>
        <tissue evidence="16">Spear leaf of Hainan Tall coconut</tissue>
    </source>
</reference>
<keyword evidence="7 12" id="KW-0067">ATP-binding</keyword>
<feature type="compositionally biased region" description="Low complexity" evidence="13">
    <location>
        <begin position="1"/>
        <end position="34"/>
    </location>
</feature>
<dbReference type="InterPro" id="IPR047117">
    <property type="entry name" value="PERK1-13-like"/>
</dbReference>
<dbReference type="Proteomes" id="UP000797356">
    <property type="component" value="Chromosome 6"/>
</dbReference>
<organism evidence="16 17">
    <name type="scientific">Cocos nucifera</name>
    <name type="common">Coconut palm</name>
    <dbReference type="NCBI Taxonomy" id="13894"/>
    <lineage>
        <taxon>Eukaryota</taxon>
        <taxon>Viridiplantae</taxon>
        <taxon>Streptophyta</taxon>
        <taxon>Embryophyta</taxon>
        <taxon>Tracheophyta</taxon>
        <taxon>Spermatophyta</taxon>
        <taxon>Magnoliopsida</taxon>
        <taxon>Liliopsida</taxon>
        <taxon>Arecaceae</taxon>
        <taxon>Arecoideae</taxon>
        <taxon>Cocoseae</taxon>
        <taxon>Attaleinae</taxon>
        <taxon>Cocos</taxon>
    </lineage>
</organism>
<dbReference type="InterPro" id="IPR011009">
    <property type="entry name" value="Kinase-like_dom_sf"/>
</dbReference>
<keyword evidence="4" id="KW-0808">Transferase</keyword>
<feature type="binding site" evidence="12">
    <location>
        <position position="362"/>
    </location>
    <ligand>
        <name>ATP</name>
        <dbReference type="ChEBI" id="CHEBI:30616"/>
    </ligand>
</feature>
<dbReference type="EMBL" id="CM017877">
    <property type="protein sequence ID" value="KAG1346902.1"/>
    <property type="molecule type" value="Genomic_DNA"/>
</dbReference>
<keyword evidence="3" id="KW-0418">Kinase</keyword>
<dbReference type="PANTHER" id="PTHR47982">
    <property type="entry name" value="PROLINE-RICH RECEPTOR-LIKE PROTEIN KINASE PERK4"/>
    <property type="match status" value="1"/>
</dbReference>
<dbReference type="GO" id="GO:0005886">
    <property type="term" value="C:plasma membrane"/>
    <property type="evidence" value="ECO:0007669"/>
    <property type="project" value="UniProtKB-SubCell"/>
</dbReference>
<dbReference type="PROSITE" id="PS50011">
    <property type="entry name" value="PROTEIN_KINASE_DOM"/>
    <property type="match status" value="1"/>
</dbReference>
<dbReference type="PANTHER" id="PTHR47982:SF44">
    <property type="entry name" value="PROLINE-RICH RECEPTOR-LIKE PROTEIN KINASE PERK13-RELATED"/>
    <property type="match status" value="1"/>
</dbReference>
<dbReference type="OrthoDB" id="4062651at2759"/>
<evidence type="ECO:0000256" key="9">
    <source>
        <dbReference type="ARBA" id="ARBA00023136"/>
    </source>
</evidence>
<comment type="catalytic activity">
    <reaction evidence="11">
        <text>L-seryl-[protein] + ATP = O-phospho-L-seryl-[protein] + ADP + H(+)</text>
        <dbReference type="Rhea" id="RHEA:17989"/>
        <dbReference type="Rhea" id="RHEA-COMP:9863"/>
        <dbReference type="Rhea" id="RHEA-COMP:11604"/>
        <dbReference type="ChEBI" id="CHEBI:15378"/>
        <dbReference type="ChEBI" id="CHEBI:29999"/>
        <dbReference type="ChEBI" id="CHEBI:30616"/>
        <dbReference type="ChEBI" id="CHEBI:83421"/>
        <dbReference type="ChEBI" id="CHEBI:456216"/>
        <dbReference type="EC" id="2.7.11.1"/>
    </reaction>
</comment>
<dbReference type="Gene3D" id="3.30.200.20">
    <property type="entry name" value="Phosphorylase Kinase, domain 1"/>
    <property type="match status" value="1"/>
</dbReference>
<comment type="catalytic activity">
    <reaction evidence="10">
        <text>L-threonyl-[protein] + ATP = O-phospho-L-threonyl-[protein] + ADP + H(+)</text>
        <dbReference type="Rhea" id="RHEA:46608"/>
        <dbReference type="Rhea" id="RHEA-COMP:11060"/>
        <dbReference type="Rhea" id="RHEA-COMP:11605"/>
        <dbReference type="ChEBI" id="CHEBI:15378"/>
        <dbReference type="ChEBI" id="CHEBI:30013"/>
        <dbReference type="ChEBI" id="CHEBI:30616"/>
        <dbReference type="ChEBI" id="CHEBI:61977"/>
        <dbReference type="ChEBI" id="CHEBI:456216"/>
        <dbReference type="EC" id="2.7.11.1"/>
    </reaction>
</comment>